<sequence length="225" mass="26038">MPIDFEVTMNEYLPLRDVVFNTLRRAILRGELKPGERLMEIQLANKLGVSRTPIREAIRKLELEGLVLMIPRKGAEVAEITEKNLRDVLEVRCALEELAVQLACERIDKRGIKELHTAADRFRDVLGSDDITQIAQADEAFHDVIFTATDNERLIQLLNNLREQMYRYRIEYLKKKECYPQLLGEHEAIISAIERHDKEKATRITGQHINNQVDTVLGTLKHKEE</sequence>
<evidence type="ECO:0000256" key="3">
    <source>
        <dbReference type="ARBA" id="ARBA00023163"/>
    </source>
</evidence>
<dbReference type="Proteomes" id="UP000824223">
    <property type="component" value="Unassembled WGS sequence"/>
</dbReference>
<dbReference type="SUPFAM" id="SSF46785">
    <property type="entry name" value="Winged helix' DNA-binding domain"/>
    <property type="match status" value="1"/>
</dbReference>
<keyword evidence="2" id="KW-0238">DNA-binding</keyword>
<dbReference type="InterPro" id="IPR000485">
    <property type="entry name" value="AsnC-type_HTH_dom"/>
</dbReference>
<evidence type="ECO:0000259" key="4">
    <source>
        <dbReference type="PROSITE" id="PS50949"/>
    </source>
</evidence>
<dbReference type="InterPro" id="IPR000524">
    <property type="entry name" value="Tscrpt_reg_HTH_GntR"/>
</dbReference>
<feature type="domain" description="HTH gntR-type" evidence="4">
    <location>
        <begin position="13"/>
        <end position="80"/>
    </location>
</feature>
<dbReference type="SMART" id="SM00345">
    <property type="entry name" value="HTH_GNTR"/>
    <property type="match status" value="1"/>
</dbReference>
<dbReference type="GO" id="GO:0003700">
    <property type="term" value="F:DNA-binding transcription factor activity"/>
    <property type="evidence" value="ECO:0007669"/>
    <property type="project" value="InterPro"/>
</dbReference>
<protein>
    <submittedName>
        <fullName evidence="5">GntR family transcriptional regulator</fullName>
    </submittedName>
</protein>
<organism evidence="5 6">
    <name type="scientific">Candidatus Mediterraneibacter pullicola</name>
    <dbReference type="NCBI Taxonomy" id="2838682"/>
    <lineage>
        <taxon>Bacteria</taxon>
        <taxon>Bacillati</taxon>
        <taxon>Bacillota</taxon>
        <taxon>Clostridia</taxon>
        <taxon>Lachnospirales</taxon>
        <taxon>Lachnospiraceae</taxon>
        <taxon>Mediterraneibacter</taxon>
    </lineage>
</organism>
<dbReference type="PROSITE" id="PS50949">
    <property type="entry name" value="HTH_GNTR"/>
    <property type="match status" value="1"/>
</dbReference>
<evidence type="ECO:0000256" key="1">
    <source>
        <dbReference type="ARBA" id="ARBA00023015"/>
    </source>
</evidence>
<dbReference type="PANTHER" id="PTHR43537">
    <property type="entry name" value="TRANSCRIPTIONAL REGULATOR, GNTR FAMILY"/>
    <property type="match status" value="1"/>
</dbReference>
<dbReference type="AlphaFoldDB" id="A0A9D2HBI3"/>
<dbReference type="Pfam" id="PF00392">
    <property type="entry name" value="GntR"/>
    <property type="match status" value="1"/>
</dbReference>
<dbReference type="PANTHER" id="PTHR43537:SF24">
    <property type="entry name" value="GLUCONATE OPERON TRANSCRIPTIONAL REPRESSOR"/>
    <property type="match status" value="1"/>
</dbReference>
<reference evidence="5" key="1">
    <citation type="journal article" date="2021" name="PeerJ">
        <title>Extensive microbial diversity within the chicken gut microbiome revealed by metagenomics and culture.</title>
        <authorList>
            <person name="Gilroy R."/>
            <person name="Ravi A."/>
            <person name="Getino M."/>
            <person name="Pursley I."/>
            <person name="Horton D.L."/>
            <person name="Alikhan N.F."/>
            <person name="Baker D."/>
            <person name="Gharbi K."/>
            <person name="Hall N."/>
            <person name="Watson M."/>
            <person name="Adriaenssens E.M."/>
            <person name="Foster-Nyarko E."/>
            <person name="Jarju S."/>
            <person name="Secka A."/>
            <person name="Antonio M."/>
            <person name="Oren A."/>
            <person name="Chaudhuri R.R."/>
            <person name="La Ragione R."/>
            <person name="Hildebrand F."/>
            <person name="Pallen M.J."/>
        </authorList>
    </citation>
    <scope>NUCLEOTIDE SEQUENCE</scope>
    <source>
        <strain evidence="5">ChiSjej2B20-11307</strain>
    </source>
</reference>
<dbReference type="CDD" id="cd07377">
    <property type="entry name" value="WHTH_GntR"/>
    <property type="match status" value="1"/>
</dbReference>
<reference evidence="5" key="2">
    <citation type="submission" date="2021-04" db="EMBL/GenBank/DDBJ databases">
        <authorList>
            <person name="Gilroy R."/>
        </authorList>
    </citation>
    <scope>NUCLEOTIDE SEQUENCE</scope>
    <source>
        <strain evidence="5">ChiSjej2B20-11307</strain>
    </source>
</reference>
<dbReference type="SMART" id="SM00895">
    <property type="entry name" value="FCD"/>
    <property type="match status" value="1"/>
</dbReference>
<dbReference type="Pfam" id="PF07729">
    <property type="entry name" value="FCD"/>
    <property type="match status" value="1"/>
</dbReference>
<accession>A0A9D2HBI3</accession>
<dbReference type="Gene3D" id="1.10.10.10">
    <property type="entry name" value="Winged helix-like DNA-binding domain superfamily/Winged helix DNA-binding domain"/>
    <property type="match status" value="1"/>
</dbReference>
<dbReference type="SUPFAM" id="SSF48008">
    <property type="entry name" value="GntR ligand-binding domain-like"/>
    <property type="match status" value="1"/>
</dbReference>
<comment type="caution">
    <text evidence="5">The sequence shown here is derived from an EMBL/GenBank/DDBJ whole genome shotgun (WGS) entry which is preliminary data.</text>
</comment>
<dbReference type="GO" id="GO:0043565">
    <property type="term" value="F:sequence-specific DNA binding"/>
    <property type="evidence" value="ECO:0007669"/>
    <property type="project" value="InterPro"/>
</dbReference>
<evidence type="ECO:0000256" key="2">
    <source>
        <dbReference type="ARBA" id="ARBA00023125"/>
    </source>
</evidence>
<proteinExistence type="predicted"/>
<evidence type="ECO:0000313" key="6">
    <source>
        <dbReference type="Proteomes" id="UP000824223"/>
    </source>
</evidence>
<dbReference type="EMBL" id="DXAK01000048">
    <property type="protein sequence ID" value="HJA07464.1"/>
    <property type="molecule type" value="Genomic_DNA"/>
</dbReference>
<dbReference type="PRINTS" id="PR00035">
    <property type="entry name" value="HTHGNTR"/>
</dbReference>
<dbReference type="InterPro" id="IPR036388">
    <property type="entry name" value="WH-like_DNA-bd_sf"/>
</dbReference>
<dbReference type="InterPro" id="IPR008920">
    <property type="entry name" value="TF_FadR/GntR_C"/>
</dbReference>
<keyword evidence="3" id="KW-0804">Transcription</keyword>
<dbReference type="InterPro" id="IPR036390">
    <property type="entry name" value="WH_DNA-bd_sf"/>
</dbReference>
<keyword evidence="1" id="KW-0805">Transcription regulation</keyword>
<gene>
    <name evidence="5" type="ORF">H9798_10055</name>
</gene>
<dbReference type="Gene3D" id="1.20.120.530">
    <property type="entry name" value="GntR ligand-binding domain-like"/>
    <property type="match status" value="1"/>
</dbReference>
<evidence type="ECO:0000313" key="5">
    <source>
        <dbReference type="EMBL" id="HJA07464.1"/>
    </source>
</evidence>
<dbReference type="InterPro" id="IPR011711">
    <property type="entry name" value="GntR_C"/>
</dbReference>
<dbReference type="PRINTS" id="PR00033">
    <property type="entry name" value="HTHASNC"/>
</dbReference>
<name>A0A9D2HBI3_9FIRM</name>